<feature type="compositionally biased region" description="Polar residues" evidence="1">
    <location>
        <begin position="66"/>
        <end position="81"/>
    </location>
</feature>
<gene>
    <name evidence="2" type="ORF">BGZ65_009955</name>
</gene>
<proteinExistence type="predicted"/>
<evidence type="ECO:0000313" key="3">
    <source>
        <dbReference type="Proteomes" id="UP000749646"/>
    </source>
</evidence>
<reference evidence="2" key="1">
    <citation type="journal article" date="2020" name="Fungal Divers.">
        <title>Resolving the Mortierellaceae phylogeny through synthesis of multi-gene phylogenetics and phylogenomics.</title>
        <authorList>
            <person name="Vandepol N."/>
            <person name="Liber J."/>
            <person name="Desiro A."/>
            <person name="Na H."/>
            <person name="Kennedy M."/>
            <person name="Barry K."/>
            <person name="Grigoriev I.V."/>
            <person name="Miller A.N."/>
            <person name="O'Donnell K."/>
            <person name="Stajich J.E."/>
            <person name="Bonito G."/>
        </authorList>
    </citation>
    <scope>NUCLEOTIDE SEQUENCE</scope>
    <source>
        <strain evidence="2">MES-2147</strain>
    </source>
</reference>
<dbReference type="AlphaFoldDB" id="A0A9P6JKS1"/>
<accession>A0A9P6JKS1</accession>
<feature type="non-terminal residue" evidence="2">
    <location>
        <position position="1"/>
    </location>
</feature>
<evidence type="ECO:0000256" key="1">
    <source>
        <dbReference type="SAM" id="MobiDB-lite"/>
    </source>
</evidence>
<sequence length="81" mass="9632">HTADNASEYPDSFKSDAYKQLQEKRKEVRRARLGLNRKEHGIRELRKELYYYNKLDMANKAPAKNTRGSHTITETKLNWNH</sequence>
<comment type="caution">
    <text evidence="2">The sequence shown here is derived from an EMBL/GenBank/DDBJ whole genome shotgun (WGS) entry which is preliminary data.</text>
</comment>
<feature type="region of interest" description="Disordered" evidence="1">
    <location>
        <begin position="61"/>
        <end position="81"/>
    </location>
</feature>
<keyword evidence="3" id="KW-1185">Reference proteome</keyword>
<dbReference type="EMBL" id="JAAAHW010004696">
    <property type="protein sequence ID" value="KAF9972198.1"/>
    <property type="molecule type" value="Genomic_DNA"/>
</dbReference>
<dbReference type="Proteomes" id="UP000749646">
    <property type="component" value="Unassembled WGS sequence"/>
</dbReference>
<protein>
    <submittedName>
        <fullName evidence="2">Uncharacterized protein</fullName>
    </submittedName>
</protein>
<evidence type="ECO:0000313" key="2">
    <source>
        <dbReference type="EMBL" id="KAF9972198.1"/>
    </source>
</evidence>
<organism evidence="2 3">
    <name type="scientific">Modicella reniformis</name>
    <dbReference type="NCBI Taxonomy" id="1440133"/>
    <lineage>
        <taxon>Eukaryota</taxon>
        <taxon>Fungi</taxon>
        <taxon>Fungi incertae sedis</taxon>
        <taxon>Mucoromycota</taxon>
        <taxon>Mortierellomycotina</taxon>
        <taxon>Mortierellomycetes</taxon>
        <taxon>Mortierellales</taxon>
        <taxon>Mortierellaceae</taxon>
        <taxon>Modicella</taxon>
    </lineage>
</organism>
<name>A0A9P6JKS1_9FUNG</name>